<proteinExistence type="predicted"/>
<feature type="coiled-coil region" evidence="1">
    <location>
        <begin position="94"/>
        <end position="121"/>
    </location>
</feature>
<evidence type="ECO:0000256" key="1">
    <source>
        <dbReference type="SAM" id="Coils"/>
    </source>
</evidence>
<keyword evidence="4" id="KW-1185">Reference proteome</keyword>
<organism evidence="3 4">
    <name type="scientific">Papaver nudicaule</name>
    <name type="common">Iceland poppy</name>
    <dbReference type="NCBI Taxonomy" id="74823"/>
    <lineage>
        <taxon>Eukaryota</taxon>
        <taxon>Viridiplantae</taxon>
        <taxon>Streptophyta</taxon>
        <taxon>Embryophyta</taxon>
        <taxon>Tracheophyta</taxon>
        <taxon>Spermatophyta</taxon>
        <taxon>Magnoliopsida</taxon>
        <taxon>Ranunculales</taxon>
        <taxon>Papaveraceae</taxon>
        <taxon>Papaveroideae</taxon>
        <taxon>Papaver</taxon>
    </lineage>
</organism>
<gene>
    <name evidence="3" type="ORF">MKW94_012296</name>
</gene>
<dbReference type="AlphaFoldDB" id="A0AA42B1V4"/>
<dbReference type="Proteomes" id="UP001177140">
    <property type="component" value="Unassembled WGS sequence"/>
</dbReference>
<evidence type="ECO:0000313" key="3">
    <source>
        <dbReference type="EMBL" id="MCL7048029.1"/>
    </source>
</evidence>
<dbReference type="PANTHER" id="PTHR39158:SF1">
    <property type="entry name" value="DNAJ HOMOLOG SUBFAMILY C MEMBER 28"/>
    <property type="match status" value="1"/>
</dbReference>
<reference evidence="3" key="1">
    <citation type="submission" date="2022-03" db="EMBL/GenBank/DDBJ databases">
        <title>A functionally conserved STORR gene fusion in Papaver species that diverged 16.8 million years ago.</title>
        <authorList>
            <person name="Catania T."/>
        </authorList>
    </citation>
    <scope>NUCLEOTIDE SEQUENCE</scope>
    <source>
        <strain evidence="3">S-191538</strain>
    </source>
</reference>
<feature type="domain" description="DnaJ homologue subfamily C member 28 conserved" evidence="2">
    <location>
        <begin position="34"/>
        <end position="85"/>
    </location>
</feature>
<protein>
    <recommendedName>
        <fullName evidence="2">DnaJ homologue subfamily C member 28 conserved domain-containing protein</fullName>
    </recommendedName>
</protein>
<dbReference type="InterPro" id="IPR018961">
    <property type="entry name" value="DnaJ_homolog_subfam-C_membr-28"/>
</dbReference>
<accession>A0AA42B1V4</accession>
<keyword evidence="1" id="KW-0175">Coiled coil</keyword>
<comment type="caution">
    <text evidence="3">The sequence shown here is derived from an EMBL/GenBank/DDBJ whole genome shotgun (WGS) entry which is preliminary data.</text>
</comment>
<evidence type="ECO:0000313" key="4">
    <source>
        <dbReference type="Proteomes" id="UP001177140"/>
    </source>
</evidence>
<dbReference type="PANTHER" id="PTHR39158">
    <property type="entry name" value="OS08G0560600 PROTEIN"/>
    <property type="match status" value="1"/>
</dbReference>
<dbReference type="Pfam" id="PF09350">
    <property type="entry name" value="DJC28_CD"/>
    <property type="match status" value="1"/>
</dbReference>
<name>A0AA42B1V4_PAPNU</name>
<dbReference type="InterPro" id="IPR052573">
    <property type="entry name" value="DnaJ_C_subfamily_28"/>
</dbReference>
<sequence length="138" mass="16315">MLSKLYFTTANSSRYILWMIQLYVWGSETDIINVVEQRIWQFMEEGKFENLPGKDPAEYTLFRILKQNGCAPEWVELNKEIKNILSQYGLYGDISKLNKDSEALKLQIRAINDKVRHASKEIYSHGIHWEYKLELLLL</sequence>
<evidence type="ECO:0000259" key="2">
    <source>
        <dbReference type="Pfam" id="PF09350"/>
    </source>
</evidence>
<dbReference type="EMBL" id="JAJJMA010300101">
    <property type="protein sequence ID" value="MCL7048029.1"/>
    <property type="molecule type" value="Genomic_DNA"/>
</dbReference>